<dbReference type="EMBL" id="CACVAV010000194">
    <property type="protein sequence ID" value="CAA6812082.1"/>
    <property type="molecule type" value="Genomic_DNA"/>
</dbReference>
<protein>
    <submittedName>
        <fullName evidence="3">3-hydroxybutyryl-CoA dehydratase (EC)</fullName>
        <ecNumber evidence="3">4.2.1.55</ecNumber>
    </submittedName>
</protein>
<dbReference type="Gene3D" id="1.10.12.10">
    <property type="entry name" value="Lyase 2-enoyl-coa Hydratase, Chain A, domain 2"/>
    <property type="match status" value="1"/>
</dbReference>
<proteinExistence type="inferred from homology"/>
<dbReference type="FunFam" id="3.90.226.10:FF:000009">
    <property type="entry name" value="Carnitinyl-CoA dehydratase"/>
    <property type="match status" value="1"/>
</dbReference>
<name>A0A6S6T0H3_9GAMM</name>
<dbReference type="FunFam" id="1.10.12.10:FF:000001">
    <property type="entry name" value="Probable enoyl-CoA hydratase, mitochondrial"/>
    <property type="match status" value="1"/>
</dbReference>
<dbReference type="GO" id="GO:0016836">
    <property type="term" value="F:hydro-lyase activity"/>
    <property type="evidence" value="ECO:0007669"/>
    <property type="project" value="UniProtKB-ARBA"/>
</dbReference>
<keyword evidence="2 3" id="KW-0456">Lyase</keyword>
<dbReference type="InterPro" id="IPR014748">
    <property type="entry name" value="Enoyl-CoA_hydra_C"/>
</dbReference>
<dbReference type="PANTHER" id="PTHR11941">
    <property type="entry name" value="ENOYL-COA HYDRATASE-RELATED"/>
    <property type="match status" value="1"/>
</dbReference>
<dbReference type="AlphaFoldDB" id="A0A6S6T0H3"/>
<accession>A0A6S6T0H3</accession>
<dbReference type="InterPro" id="IPR001753">
    <property type="entry name" value="Enoyl-CoA_hydra/iso"/>
</dbReference>
<dbReference type="PANTHER" id="PTHR11941:SF54">
    <property type="entry name" value="ENOYL-COA HYDRATASE, MITOCHONDRIAL"/>
    <property type="match status" value="1"/>
</dbReference>
<evidence type="ECO:0000256" key="2">
    <source>
        <dbReference type="ARBA" id="ARBA00023239"/>
    </source>
</evidence>
<dbReference type="CDD" id="cd06558">
    <property type="entry name" value="crotonase-like"/>
    <property type="match status" value="1"/>
</dbReference>
<dbReference type="InterPro" id="IPR029045">
    <property type="entry name" value="ClpP/crotonase-like_dom_sf"/>
</dbReference>
<organism evidence="3">
    <name type="scientific">uncultured Thiotrichaceae bacterium</name>
    <dbReference type="NCBI Taxonomy" id="298394"/>
    <lineage>
        <taxon>Bacteria</taxon>
        <taxon>Pseudomonadati</taxon>
        <taxon>Pseudomonadota</taxon>
        <taxon>Gammaproteobacteria</taxon>
        <taxon>Thiotrichales</taxon>
        <taxon>Thiotrichaceae</taxon>
        <taxon>environmental samples</taxon>
    </lineage>
</organism>
<comment type="similarity">
    <text evidence="1">Belongs to the enoyl-CoA hydratase/isomerase family.</text>
</comment>
<sequence>MNTAYETIIFEAVEAGIYQLTLNRPKQLNALNATLLDEIQAVVAALETRTDARVLLLTGAGDKAFAAGADISQMVDKGMVEGQSFGRKGQRVFRRLETLPFPVIAVVNGYALGGGCELAMSCDWILASDKAQFGQPEVSLGVTPGFGGTQRLTRLVGRGRSMEMMTTGVCIDAQTACDWGLANRIYPADELMPAAVKMAQTITKQAPYAVAMCKQVIHRGEDLELETACVMEEQVFGLCFGTEDKKEGMSAFVEKRKAVFKGC</sequence>
<evidence type="ECO:0000256" key="1">
    <source>
        <dbReference type="ARBA" id="ARBA00005254"/>
    </source>
</evidence>
<dbReference type="SUPFAM" id="SSF52096">
    <property type="entry name" value="ClpP/crotonase"/>
    <property type="match status" value="1"/>
</dbReference>
<dbReference type="Gene3D" id="3.90.226.10">
    <property type="entry name" value="2-enoyl-CoA Hydratase, Chain A, domain 1"/>
    <property type="match status" value="1"/>
</dbReference>
<dbReference type="EC" id="4.2.1.55" evidence="3"/>
<reference evidence="3" key="1">
    <citation type="submission" date="2020-01" db="EMBL/GenBank/DDBJ databases">
        <authorList>
            <person name="Meier V. D."/>
            <person name="Meier V D."/>
        </authorList>
    </citation>
    <scope>NUCLEOTIDE SEQUENCE</scope>
    <source>
        <strain evidence="3">HLG_WM_MAG_08</strain>
    </source>
</reference>
<dbReference type="Pfam" id="PF00378">
    <property type="entry name" value="ECH_1"/>
    <property type="match status" value="1"/>
</dbReference>
<dbReference type="GO" id="GO:0006635">
    <property type="term" value="P:fatty acid beta-oxidation"/>
    <property type="evidence" value="ECO:0007669"/>
    <property type="project" value="TreeGrafter"/>
</dbReference>
<evidence type="ECO:0000313" key="3">
    <source>
        <dbReference type="EMBL" id="CAA6812082.1"/>
    </source>
</evidence>
<gene>
    <name evidence="3" type="ORF">HELGO_WM38622</name>
</gene>